<dbReference type="Pfam" id="PF12520">
    <property type="entry name" value="DUF3723"/>
    <property type="match status" value="1"/>
</dbReference>
<dbReference type="PANTHER" id="PTHR43941">
    <property type="entry name" value="STRUCTURAL MAINTENANCE OF CHROMOSOMES PROTEIN 2"/>
    <property type="match status" value="1"/>
</dbReference>
<evidence type="ECO:0000313" key="2">
    <source>
        <dbReference type="EMBL" id="KAF4445477.1"/>
    </source>
</evidence>
<organism evidence="2 3">
    <name type="scientific">Fusarium albosuccineum</name>
    <dbReference type="NCBI Taxonomy" id="1237068"/>
    <lineage>
        <taxon>Eukaryota</taxon>
        <taxon>Fungi</taxon>
        <taxon>Dikarya</taxon>
        <taxon>Ascomycota</taxon>
        <taxon>Pezizomycotina</taxon>
        <taxon>Sordariomycetes</taxon>
        <taxon>Hypocreomycetidae</taxon>
        <taxon>Hypocreales</taxon>
        <taxon>Nectriaceae</taxon>
        <taxon>Fusarium</taxon>
        <taxon>Fusarium decemcellulare species complex</taxon>
    </lineage>
</organism>
<name>A0A8H4K673_9HYPO</name>
<dbReference type="EMBL" id="JAADYS010003642">
    <property type="protein sequence ID" value="KAF4445477.1"/>
    <property type="molecule type" value="Genomic_DNA"/>
</dbReference>
<keyword evidence="3" id="KW-1185">Reference proteome</keyword>
<dbReference type="Proteomes" id="UP000554235">
    <property type="component" value="Unassembled WGS sequence"/>
</dbReference>
<evidence type="ECO:0000313" key="3">
    <source>
        <dbReference type="Proteomes" id="UP000554235"/>
    </source>
</evidence>
<sequence length="1058" mass="120600">MSSFDFTKRLRDEKQEKFLGTASIRFETLDFSLSQEQYPLGEDPDRSNVESLEHMFQQGCSWSPDQISHQIPALIDPAQLEEAAHNAAVSIDVLKQEAGNFVELNFPPNFRIQCLRGQARVLAANAVLANRHKRWVIRLYSPDLSEEAKIDLIHERSSERPLEDDDLFYRITLHWVHYEAGLESSLTNRWLALLARQSQLKAKEVSRLWNTSNPYKALFKKFHQIPALFYGCRLGQVGRMLSMPPQQTQNQIAQVFNFFWETVCNRDSSYGMRLDVVTIKTLSGRAPGVDHQGESNLIELEKKGKILKNFNENERKEIRDRLVEATRDRLVPTLDIFFGNLLYLREVTGCLMNLVDTPAAPRHLREKLSEKFVEEGDCCLLQVSDTGCKSLLAVNVDRFELAYRQLWLFALREYPSIPAERKKKRAGAESHTNKAVLYKFAVLAYRLGFRSGKIMTILREQRPGYIPATLSALDVKGPDTVEGPNTCGKPNPRDLAEYKGMIFLANFHRPCVEATKDFSFFLVQRSLYFDMFPDNLVGIDALLDEAAEAEEHELIDGDFRNGISDMPIHDHPGCIGKQNELLSNIARLEERIIMAEEQVNQLEEENAQLRQSLNKERRNDILDADIAAKDSTAKMLGAQLAAARSQIQHLEQTREQNSKTIDDLEATRSEIESQIQAKQSKLDTLEGLMKKGESIEAGFIKRRAQIIEELETLNADAEREKKDLQKANDELQLENGKLERNKGELTVEVADLDRKKSELELGNGKLQEDMDKLTDKVADLEKKNKELGLANDNLTKQKAELESDVSRLTQQVQELRAAKNSSSQPDDLQMDPALSLLHEGFSSYRSTELNPPVRNGDLTFLIEKRDRIKAVVTAKSLRDYTHKFMTQGFSMFDRYNRELTPSSCFDTLKGEKEESNRLIVLRKTRDLPVIETNPAPSWPYQGSSSLRPTELDPSVRDGDLMFFIEKRDRIQVLETKQGLQDFTDKFLAQGYSMFDSYNRHLAPVSCFDALQPKKQESDRLIILQNLRDIYTIGVKRAAPIGVKEGPPKKKVLPGAEKA</sequence>
<accession>A0A8H4K673</accession>
<comment type="caution">
    <text evidence="2">The sequence shown here is derived from an EMBL/GenBank/DDBJ whole genome shotgun (WGS) entry which is preliminary data.</text>
</comment>
<keyword evidence="1" id="KW-0175">Coiled coil</keyword>
<protein>
    <submittedName>
        <fullName evidence="2">Uncharacterized protein</fullName>
    </submittedName>
</protein>
<gene>
    <name evidence="2" type="ORF">FALBO_17180</name>
</gene>
<dbReference type="InterPro" id="IPR022198">
    <property type="entry name" value="DUF3723"/>
</dbReference>
<evidence type="ECO:0000256" key="1">
    <source>
        <dbReference type="SAM" id="Coils"/>
    </source>
</evidence>
<proteinExistence type="predicted"/>
<dbReference type="OrthoDB" id="4227485at2759"/>
<dbReference type="PANTHER" id="PTHR43941:SF1">
    <property type="entry name" value="STRUCTURAL MAINTENANCE OF CHROMOSOMES PROTEIN 2"/>
    <property type="match status" value="1"/>
</dbReference>
<feature type="coiled-coil region" evidence="1">
    <location>
        <begin position="578"/>
        <end position="818"/>
    </location>
</feature>
<dbReference type="AlphaFoldDB" id="A0A8H4K673"/>
<reference evidence="2 3" key="1">
    <citation type="submission" date="2020-01" db="EMBL/GenBank/DDBJ databases">
        <title>Identification and distribution of gene clusters putatively required for synthesis of sphingolipid metabolism inhibitors in phylogenetically diverse species of the filamentous fungus Fusarium.</title>
        <authorList>
            <person name="Kim H.-S."/>
            <person name="Busman M."/>
            <person name="Brown D.W."/>
            <person name="Divon H."/>
            <person name="Uhlig S."/>
            <person name="Proctor R.H."/>
        </authorList>
    </citation>
    <scope>NUCLEOTIDE SEQUENCE [LARGE SCALE GENOMIC DNA]</scope>
    <source>
        <strain evidence="2 3">NRRL 20459</strain>
    </source>
</reference>